<keyword evidence="3" id="KW-1185">Reference proteome</keyword>
<reference evidence="3" key="1">
    <citation type="journal article" date="2016" name="Genome Announc.">
        <title>Draft genome sequences of fungus Aspergillus calidoustus.</title>
        <authorList>
            <person name="Horn F."/>
            <person name="Linde J."/>
            <person name="Mattern D.J."/>
            <person name="Walther G."/>
            <person name="Guthke R."/>
            <person name="Scherlach K."/>
            <person name="Martin K."/>
            <person name="Brakhage A.A."/>
            <person name="Petzke L."/>
            <person name="Valiante V."/>
        </authorList>
    </citation>
    <scope>NUCLEOTIDE SEQUENCE [LARGE SCALE GENOMIC DNA]</scope>
    <source>
        <strain evidence="3">SF006504</strain>
    </source>
</reference>
<proteinExistence type="predicted"/>
<accession>A0A0U5FP06</accession>
<organism evidence="2 3">
    <name type="scientific">Aspergillus calidoustus</name>
    <dbReference type="NCBI Taxonomy" id="454130"/>
    <lineage>
        <taxon>Eukaryota</taxon>
        <taxon>Fungi</taxon>
        <taxon>Dikarya</taxon>
        <taxon>Ascomycota</taxon>
        <taxon>Pezizomycotina</taxon>
        <taxon>Eurotiomycetes</taxon>
        <taxon>Eurotiomycetidae</taxon>
        <taxon>Eurotiales</taxon>
        <taxon>Aspergillaceae</taxon>
        <taxon>Aspergillus</taxon>
        <taxon>Aspergillus subgen. Nidulantes</taxon>
    </lineage>
</organism>
<dbReference type="AlphaFoldDB" id="A0A0U5FP06"/>
<gene>
    <name evidence="2" type="ORF">ASPCAL00790</name>
</gene>
<dbReference type="SMART" id="SM00220">
    <property type="entry name" value="S_TKc"/>
    <property type="match status" value="1"/>
</dbReference>
<dbReference type="GO" id="GO:0005634">
    <property type="term" value="C:nucleus"/>
    <property type="evidence" value="ECO:0007669"/>
    <property type="project" value="TreeGrafter"/>
</dbReference>
<feature type="domain" description="Protein kinase" evidence="1">
    <location>
        <begin position="51"/>
        <end position="362"/>
    </location>
</feature>
<dbReference type="Proteomes" id="UP000054771">
    <property type="component" value="Unassembled WGS sequence"/>
</dbReference>
<dbReference type="OrthoDB" id="4062651at2759"/>
<protein>
    <recommendedName>
        <fullName evidence="1">Protein kinase domain-containing protein</fullName>
    </recommendedName>
</protein>
<sequence length="388" mass="45421">MKFMPSQRPFSQFLRTWGAHYSVLKAHYSIPIPQPIFRRKLSTRPTVTNTFQQRQAEYVGETGRIYAVHRTIRYSPLDQNFLAASDDGQKFFLKRLRPEDFKRYQIVNDRLKDSASHFRLLKDVIPSESMIVYEHYCTSFYRTIRRRNRLPLSMVKKILKSLLNLLAELHDRDVVYGVFGLEDILIDLTEDQGQLTLNKVQLAHSINTAYVPRGSNIVGRQVGPRRWRSPEATILGPVNKASDIFSFALLCIFAVYRRVVFNDILVKNHEKSDIQISILERQISYFADRKGLEGFMKYLGKEHPLSPMIELTWDGFHEGNPRKPFSKWDNVHEDFRSLILAMTNFDPSKRITARQALEHKWFEDVEVVQQDDRPEIQESNQDSSLVLR</sequence>
<evidence type="ECO:0000259" key="1">
    <source>
        <dbReference type="PROSITE" id="PS50011"/>
    </source>
</evidence>
<dbReference type="OMA" id="WVQVFEV"/>
<dbReference type="PROSITE" id="PS50011">
    <property type="entry name" value="PROTEIN_KINASE_DOM"/>
    <property type="match status" value="1"/>
</dbReference>
<dbReference type="PANTHER" id="PTHR44167:SF24">
    <property type="entry name" value="SERINE_THREONINE-PROTEIN KINASE CHK2"/>
    <property type="match status" value="1"/>
</dbReference>
<evidence type="ECO:0000313" key="2">
    <source>
        <dbReference type="EMBL" id="CEL01202.1"/>
    </source>
</evidence>
<dbReference type="Gene3D" id="1.10.510.10">
    <property type="entry name" value="Transferase(Phosphotransferase) domain 1"/>
    <property type="match status" value="1"/>
</dbReference>
<dbReference type="PANTHER" id="PTHR44167">
    <property type="entry name" value="OVARIAN-SPECIFIC SERINE/THREONINE-PROTEIN KINASE LOK-RELATED"/>
    <property type="match status" value="1"/>
</dbReference>
<dbReference type="Pfam" id="PF00069">
    <property type="entry name" value="Pkinase"/>
    <property type="match status" value="1"/>
</dbReference>
<dbReference type="GO" id="GO:0044773">
    <property type="term" value="P:mitotic DNA damage checkpoint signaling"/>
    <property type="evidence" value="ECO:0007669"/>
    <property type="project" value="TreeGrafter"/>
</dbReference>
<dbReference type="InterPro" id="IPR000719">
    <property type="entry name" value="Prot_kinase_dom"/>
</dbReference>
<dbReference type="EMBL" id="CDMC01000001">
    <property type="protein sequence ID" value="CEL01202.1"/>
    <property type="molecule type" value="Genomic_DNA"/>
</dbReference>
<evidence type="ECO:0000313" key="3">
    <source>
        <dbReference type="Proteomes" id="UP000054771"/>
    </source>
</evidence>
<dbReference type="GO" id="GO:0004674">
    <property type="term" value="F:protein serine/threonine kinase activity"/>
    <property type="evidence" value="ECO:0007669"/>
    <property type="project" value="TreeGrafter"/>
</dbReference>
<dbReference type="InterPro" id="IPR011009">
    <property type="entry name" value="Kinase-like_dom_sf"/>
</dbReference>
<dbReference type="STRING" id="454130.A0A0U5FP06"/>
<dbReference type="GO" id="GO:0005524">
    <property type="term" value="F:ATP binding"/>
    <property type="evidence" value="ECO:0007669"/>
    <property type="project" value="InterPro"/>
</dbReference>
<dbReference type="SUPFAM" id="SSF56112">
    <property type="entry name" value="Protein kinase-like (PK-like)"/>
    <property type="match status" value="1"/>
</dbReference>
<name>A0A0U5FP06_ASPCI</name>